<gene>
    <name evidence="1" type="ORF">BTN49_1536</name>
</gene>
<organism evidence="1 2">
    <name type="scientific">Candidatus Enterovibrio escicola</name>
    <dbReference type="NCBI Taxonomy" id="1927127"/>
    <lineage>
        <taxon>Bacteria</taxon>
        <taxon>Pseudomonadati</taxon>
        <taxon>Pseudomonadota</taxon>
        <taxon>Gammaproteobacteria</taxon>
        <taxon>Vibrionales</taxon>
        <taxon>Vibrionaceae</taxon>
        <taxon>Enterovibrio</taxon>
    </lineage>
</organism>
<keyword evidence="2" id="KW-1185">Reference proteome</keyword>
<proteinExistence type="predicted"/>
<reference evidence="2" key="1">
    <citation type="submission" date="2017-04" db="EMBL/GenBank/DDBJ databases">
        <title>Genome evolution of the luminous symbionts of deep sea anglerfish.</title>
        <authorList>
            <person name="Hendry T.A."/>
        </authorList>
    </citation>
    <scope>NUCLEOTIDE SEQUENCE [LARGE SCALE GENOMIC DNA]</scope>
</reference>
<name>A0A2A5T4D3_9GAMM</name>
<protein>
    <submittedName>
        <fullName evidence="1">Mobile element protein</fullName>
    </submittedName>
</protein>
<dbReference type="EMBL" id="NBYY01000013">
    <property type="protein sequence ID" value="PCS22978.1"/>
    <property type="molecule type" value="Genomic_DNA"/>
</dbReference>
<evidence type="ECO:0000313" key="2">
    <source>
        <dbReference type="Proteomes" id="UP000219020"/>
    </source>
</evidence>
<dbReference type="Proteomes" id="UP000219020">
    <property type="component" value="Unassembled WGS sequence"/>
</dbReference>
<dbReference type="AlphaFoldDB" id="A0A2A5T4D3"/>
<accession>A0A2A5T4D3</accession>
<comment type="caution">
    <text evidence="1">The sequence shown here is derived from an EMBL/GenBank/DDBJ whole genome shotgun (WGS) entry which is preliminary data.</text>
</comment>
<sequence length="44" mass="5045">MGDNEVLPLLLNPLQRKIQQVSADGTNDTRACHHVQKKRPVFYL</sequence>
<evidence type="ECO:0000313" key="1">
    <source>
        <dbReference type="EMBL" id="PCS22978.1"/>
    </source>
</evidence>